<evidence type="ECO:0000313" key="4">
    <source>
        <dbReference type="EMBL" id="SKA94277.1"/>
    </source>
</evidence>
<feature type="region of interest" description="Disordered" evidence="2">
    <location>
        <begin position="742"/>
        <end position="769"/>
    </location>
</feature>
<feature type="compositionally biased region" description="Polar residues" evidence="2">
    <location>
        <begin position="342"/>
        <end position="359"/>
    </location>
</feature>
<feature type="compositionally biased region" description="Polar residues" evidence="2">
    <location>
        <begin position="438"/>
        <end position="454"/>
    </location>
</feature>
<dbReference type="AlphaFoldDB" id="A0A1T4XXK6"/>
<keyword evidence="3" id="KW-0472">Membrane</keyword>
<evidence type="ECO:0000256" key="2">
    <source>
        <dbReference type="SAM" id="MobiDB-lite"/>
    </source>
</evidence>
<gene>
    <name evidence="4" type="ORF">SAMN02745130_03640</name>
</gene>
<evidence type="ECO:0000256" key="3">
    <source>
        <dbReference type="SAM" id="Phobius"/>
    </source>
</evidence>
<reference evidence="4 5" key="1">
    <citation type="submission" date="2017-02" db="EMBL/GenBank/DDBJ databases">
        <authorList>
            <person name="Peterson S.W."/>
        </authorList>
    </citation>
    <scope>NUCLEOTIDE SEQUENCE [LARGE SCALE GENOMIC DNA]</scope>
    <source>
        <strain evidence="4 5">ATCC 49788</strain>
    </source>
</reference>
<evidence type="ECO:0000313" key="5">
    <source>
        <dbReference type="Proteomes" id="UP000190460"/>
    </source>
</evidence>
<dbReference type="STRING" id="92487.SAMN02745130_03640"/>
<keyword evidence="1" id="KW-0175">Coiled coil</keyword>
<dbReference type="Proteomes" id="UP000190460">
    <property type="component" value="Unassembled WGS sequence"/>
</dbReference>
<protein>
    <submittedName>
        <fullName evidence="4">Uncharacterized protein</fullName>
    </submittedName>
</protein>
<dbReference type="RefSeq" id="WP_078924081.1">
    <property type="nucleotide sequence ID" value="NZ_FUYB01000026.1"/>
</dbReference>
<keyword evidence="3" id="KW-0812">Transmembrane</keyword>
<accession>A0A1T4XXK6</accession>
<sequence length="858" mass="93529">MSILEKTAAAPKVDMPLIENRFALRRKIASTALADIYWADDLYTPTQGEKDHLMLLILATPSIISLPGFAKAWSAVMSRPAPPAAAYPTITDWGNAETHYWFSCPQTQGSLLSEYLHELDKHKLTPDQALQMTAAISHALNNVQAGAFGYFEPGATLHLEASYVLLNAPLVKVMHLLLRQQTGVRAPLALHSPWLSPSVAIGDLPVTEDDSFSLASLYQMLVGQQLPYGQESTLTALAHGTSATIYPKFKTETRELLSQALSLQRNQRPENPEALIKGLGRKNHRKLLLPLAVLAAVGVVVYASYHLVSKFNGLLNEPTTTTQTATSANPATPEAPKPPAQVNKTDQVTPATDTLSLVNETTLPTPEPLTTSASSTVTPNTDEVTVPPTAPQAITQAELATATPATTSTTATNTPSATETNPETTAATNPEASSTTTVAQQTPVAETNPSNGATDVTPLILKATAAFNTNQNTGNTETLNLLRQVWSIDRQNPNARALLNQVIAQQQQQTESHLNLTRLTEAKQSLAQTDDLIREFNLTDRIEEQVRLENQIEIHEREAKEAAELIQQAQAALKRGNLSKEDGADNASAHLNKLMFMLPNHPKGRELLNELVQMRQTQIKRDLERNRLTRAGSALEETSRLIRKYRLTSQTKAQNSLEQDYRQAIEVQQAQTAPSQTPDTEAETNLVVTEQETPEQPVMIVPPPVEGERYVTPNDDLTVLNPQPPTTEPAIEQVVIPEVTVQNPEPAPRPVDARPIRRPQPAPRPRSEEIEIEGGPAQVEVPEQTSPPVSIQPTIIEQTIEQTQPIVTQTEELPAEVALPAPPATAIDAGIINNQGILDAQIITTPLTEEEIPDSERK</sequence>
<dbReference type="EMBL" id="FUYB01000026">
    <property type="protein sequence ID" value="SKA94277.1"/>
    <property type="molecule type" value="Genomic_DNA"/>
</dbReference>
<name>A0A1T4XXK6_9GAMM</name>
<feature type="transmembrane region" description="Helical" evidence="3">
    <location>
        <begin position="287"/>
        <end position="308"/>
    </location>
</feature>
<feature type="coiled-coil region" evidence="1">
    <location>
        <begin position="538"/>
        <end position="575"/>
    </location>
</feature>
<keyword evidence="5" id="KW-1185">Reference proteome</keyword>
<feature type="region of interest" description="Disordered" evidence="2">
    <location>
        <begin position="399"/>
        <end position="455"/>
    </location>
</feature>
<feature type="compositionally biased region" description="Low complexity" evidence="2">
    <location>
        <begin position="321"/>
        <end position="332"/>
    </location>
</feature>
<proteinExistence type="predicted"/>
<evidence type="ECO:0000256" key="1">
    <source>
        <dbReference type="SAM" id="Coils"/>
    </source>
</evidence>
<feature type="compositionally biased region" description="Low complexity" evidence="2">
    <location>
        <begin position="400"/>
        <end position="437"/>
    </location>
</feature>
<dbReference type="OrthoDB" id="5620002at2"/>
<keyword evidence="3" id="KW-1133">Transmembrane helix</keyword>
<feature type="compositionally biased region" description="Low complexity" evidence="2">
    <location>
        <begin position="360"/>
        <end position="376"/>
    </location>
</feature>
<organism evidence="4 5">
    <name type="scientific">Thiothrix eikelboomii</name>
    <dbReference type="NCBI Taxonomy" id="92487"/>
    <lineage>
        <taxon>Bacteria</taxon>
        <taxon>Pseudomonadati</taxon>
        <taxon>Pseudomonadota</taxon>
        <taxon>Gammaproteobacteria</taxon>
        <taxon>Thiotrichales</taxon>
        <taxon>Thiotrichaceae</taxon>
        <taxon>Thiothrix</taxon>
    </lineage>
</organism>
<feature type="region of interest" description="Disordered" evidence="2">
    <location>
        <begin position="321"/>
        <end position="387"/>
    </location>
</feature>